<protein>
    <submittedName>
        <fullName evidence="1">Uncharacterized protein</fullName>
    </submittedName>
</protein>
<gene>
    <name evidence="1" type="ORF">BUALT_Bualt12G0060200</name>
</gene>
<dbReference type="PANTHER" id="PTHR34130:SF14">
    <property type="match status" value="1"/>
</dbReference>
<dbReference type="Proteomes" id="UP000826271">
    <property type="component" value="Unassembled WGS sequence"/>
</dbReference>
<dbReference type="EMBL" id="WHWC01000012">
    <property type="protein sequence ID" value="KAG8372380.1"/>
    <property type="molecule type" value="Genomic_DNA"/>
</dbReference>
<comment type="caution">
    <text evidence="1">The sequence shown here is derived from an EMBL/GenBank/DDBJ whole genome shotgun (WGS) entry which is preliminary data.</text>
</comment>
<evidence type="ECO:0000313" key="1">
    <source>
        <dbReference type="EMBL" id="KAG8372380.1"/>
    </source>
</evidence>
<evidence type="ECO:0000313" key="2">
    <source>
        <dbReference type="Proteomes" id="UP000826271"/>
    </source>
</evidence>
<reference evidence="1" key="1">
    <citation type="submission" date="2019-10" db="EMBL/GenBank/DDBJ databases">
        <authorList>
            <person name="Zhang R."/>
            <person name="Pan Y."/>
            <person name="Wang J."/>
            <person name="Ma R."/>
            <person name="Yu S."/>
        </authorList>
    </citation>
    <scope>NUCLEOTIDE SEQUENCE</scope>
    <source>
        <strain evidence="1">LA-IB0</strain>
        <tissue evidence="1">Leaf</tissue>
    </source>
</reference>
<organism evidence="1 2">
    <name type="scientific">Buddleja alternifolia</name>
    <dbReference type="NCBI Taxonomy" id="168488"/>
    <lineage>
        <taxon>Eukaryota</taxon>
        <taxon>Viridiplantae</taxon>
        <taxon>Streptophyta</taxon>
        <taxon>Embryophyta</taxon>
        <taxon>Tracheophyta</taxon>
        <taxon>Spermatophyta</taxon>
        <taxon>Magnoliopsida</taxon>
        <taxon>eudicotyledons</taxon>
        <taxon>Gunneridae</taxon>
        <taxon>Pentapetalae</taxon>
        <taxon>asterids</taxon>
        <taxon>lamiids</taxon>
        <taxon>Lamiales</taxon>
        <taxon>Scrophulariaceae</taxon>
        <taxon>Buddlejeae</taxon>
        <taxon>Buddleja</taxon>
    </lineage>
</organism>
<dbReference type="PANTHER" id="PTHR34130">
    <property type="entry name" value="OS08G0243800 PROTEIN"/>
    <property type="match status" value="1"/>
</dbReference>
<name>A0AAV6WTV6_9LAMI</name>
<proteinExistence type="predicted"/>
<sequence length="192" mass="21607">MSHAEDIIFCGKLMPYRKPSFDDKILKSVSDHYDSIKLSRRYCESLPDQVNRSIKSKNSRFTRSSRSLDCKRSQLRRNSSLVMKSEASDIHRSFSKGSAKSEALRGCNSKPRWYALVFGLVKFPPEMDMRDMKNRQVRRNPGSLFAAVDGGGRIPADRRSSWGYDLLRVLSCKSHASVGVAATSSIGLVPQV</sequence>
<accession>A0AAV6WTV6</accession>
<keyword evidence="2" id="KW-1185">Reference proteome</keyword>
<dbReference type="AlphaFoldDB" id="A0AAV6WTV6"/>